<evidence type="ECO:0000313" key="2">
    <source>
        <dbReference type="EMBL" id="MFC0542746.1"/>
    </source>
</evidence>
<dbReference type="InterPro" id="IPR020843">
    <property type="entry name" value="ER"/>
</dbReference>
<dbReference type="Pfam" id="PF08240">
    <property type="entry name" value="ADH_N"/>
    <property type="match status" value="1"/>
</dbReference>
<dbReference type="SMART" id="SM00829">
    <property type="entry name" value="PKS_ER"/>
    <property type="match status" value="1"/>
</dbReference>
<dbReference type="Gene3D" id="3.90.180.10">
    <property type="entry name" value="Medium-chain alcohol dehydrogenases, catalytic domain"/>
    <property type="match status" value="1"/>
</dbReference>
<dbReference type="EMBL" id="JBHLUD010000004">
    <property type="protein sequence ID" value="MFC0542746.1"/>
    <property type="molecule type" value="Genomic_DNA"/>
</dbReference>
<dbReference type="PANTHER" id="PTHR43677">
    <property type="entry name" value="SHORT-CHAIN DEHYDROGENASE/REDUCTASE"/>
    <property type="match status" value="1"/>
</dbReference>
<dbReference type="Gene3D" id="3.40.50.720">
    <property type="entry name" value="NAD(P)-binding Rossmann-like Domain"/>
    <property type="match status" value="1"/>
</dbReference>
<proteinExistence type="predicted"/>
<dbReference type="PANTHER" id="PTHR43677:SF4">
    <property type="entry name" value="QUINONE OXIDOREDUCTASE-LIKE PROTEIN 2"/>
    <property type="match status" value="1"/>
</dbReference>
<dbReference type="RefSeq" id="WP_273941162.1">
    <property type="nucleotide sequence ID" value="NZ_CP097263.1"/>
</dbReference>
<dbReference type="Proteomes" id="UP001589810">
    <property type="component" value="Unassembled WGS sequence"/>
</dbReference>
<sequence length="315" mass="32548">MQAIHVTRFGGPEVLTVSEIDAPVGDLVVTVTAAGVNYADVSRVAGTYSPAVDLPFVPGTEVAGRTADGRRVVGLTFDGGGFAEQASIPADAAVDLPDGVTDEQALALLVQGLTAWHLLRSSARLRDGESVVVNAAAGGVGSLAVQLAREFGAGRVIAAASTSDKRRLALDLGADVAVDSEPTGYAERVRQANDGQGVDVVLDANGGDAITAGLDALAQFGRLVSYGDAGKRGRPAVDPSVLSRRNLTVAGFWLRPALELGYREPLAELLSLTAQGRLRPVTGSRYPLAEASRAFADLVGRRTTGKVVLVPQKVT</sequence>
<organism evidence="2 3">
    <name type="scientific">Kutzneria chonburiensis</name>
    <dbReference type="NCBI Taxonomy" id="1483604"/>
    <lineage>
        <taxon>Bacteria</taxon>
        <taxon>Bacillati</taxon>
        <taxon>Actinomycetota</taxon>
        <taxon>Actinomycetes</taxon>
        <taxon>Pseudonocardiales</taxon>
        <taxon>Pseudonocardiaceae</taxon>
        <taxon>Kutzneria</taxon>
    </lineage>
</organism>
<protein>
    <submittedName>
        <fullName evidence="2">Zinc-binding alcohol dehydrogenase family protein</fullName>
    </submittedName>
</protein>
<keyword evidence="3" id="KW-1185">Reference proteome</keyword>
<dbReference type="SUPFAM" id="SSF50129">
    <property type="entry name" value="GroES-like"/>
    <property type="match status" value="1"/>
</dbReference>
<dbReference type="InterPro" id="IPR011032">
    <property type="entry name" value="GroES-like_sf"/>
</dbReference>
<dbReference type="InterPro" id="IPR051397">
    <property type="entry name" value="Zn-ADH-like_protein"/>
</dbReference>
<dbReference type="SUPFAM" id="SSF51735">
    <property type="entry name" value="NAD(P)-binding Rossmann-fold domains"/>
    <property type="match status" value="1"/>
</dbReference>
<dbReference type="Pfam" id="PF00107">
    <property type="entry name" value="ADH_zinc_N"/>
    <property type="match status" value="1"/>
</dbReference>
<dbReference type="InterPro" id="IPR036291">
    <property type="entry name" value="NAD(P)-bd_dom_sf"/>
</dbReference>
<evidence type="ECO:0000313" key="3">
    <source>
        <dbReference type="Proteomes" id="UP001589810"/>
    </source>
</evidence>
<comment type="caution">
    <text evidence="2">The sequence shown here is derived from an EMBL/GenBank/DDBJ whole genome shotgun (WGS) entry which is preliminary data.</text>
</comment>
<accession>A0ABV6MSB8</accession>
<evidence type="ECO:0000259" key="1">
    <source>
        <dbReference type="SMART" id="SM00829"/>
    </source>
</evidence>
<name>A0ABV6MSB8_9PSEU</name>
<dbReference type="InterPro" id="IPR013149">
    <property type="entry name" value="ADH-like_C"/>
</dbReference>
<reference evidence="2 3" key="1">
    <citation type="submission" date="2024-09" db="EMBL/GenBank/DDBJ databases">
        <authorList>
            <person name="Sun Q."/>
            <person name="Mori K."/>
        </authorList>
    </citation>
    <scope>NUCLEOTIDE SEQUENCE [LARGE SCALE GENOMIC DNA]</scope>
    <source>
        <strain evidence="2 3">TBRC 1432</strain>
    </source>
</reference>
<gene>
    <name evidence="2" type="ORF">ACFFH7_14710</name>
</gene>
<dbReference type="InterPro" id="IPR013154">
    <property type="entry name" value="ADH-like_N"/>
</dbReference>
<feature type="domain" description="Enoyl reductase (ER)" evidence="1">
    <location>
        <begin position="10"/>
        <end position="309"/>
    </location>
</feature>
<dbReference type="CDD" id="cd08241">
    <property type="entry name" value="QOR1"/>
    <property type="match status" value="1"/>
</dbReference>